<accession>A0ABP4KC98</accession>
<dbReference type="InterPro" id="IPR000835">
    <property type="entry name" value="HTH_MarR-typ"/>
</dbReference>
<dbReference type="SUPFAM" id="SSF46785">
    <property type="entry name" value="Winged helix' DNA-binding domain"/>
    <property type="match status" value="1"/>
</dbReference>
<feature type="domain" description="HTH marR-type" evidence="1">
    <location>
        <begin position="13"/>
        <end position="142"/>
    </location>
</feature>
<keyword evidence="3" id="KW-1185">Reference proteome</keyword>
<dbReference type="Pfam" id="PF12802">
    <property type="entry name" value="MarR_2"/>
    <property type="match status" value="1"/>
</dbReference>
<dbReference type="PANTHER" id="PTHR33164:SF43">
    <property type="entry name" value="HTH-TYPE TRANSCRIPTIONAL REPRESSOR YETL"/>
    <property type="match status" value="1"/>
</dbReference>
<evidence type="ECO:0000259" key="1">
    <source>
        <dbReference type="PROSITE" id="PS50995"/>
    </source>
</evidence>
<reference evidence="3" key="1">
    <citation type="journal article" date="2019" name="Int. J. Syst. Evol. Microbiol.">
        <title>The Global Catalogue of Microorganisms (GCM) 10K type strain sequencing project: providing services to taxonomists for standard genome sequencing and annotation.</title>
        <authorList>
            <consortium name="The Broad Institute Genomics Platform"/>
            <consortium name="The Broad Institute Genome Sequencing Center for Infectious Disease"/>
            <person name="Wu L."/>
            <person name="Ma J."/>
        </authorList>
    </citation>
    <scope>NUCLEOTIDE SEQUENCE [LARGE SCALE GENOMIC DNA]</scope>
    <source>
        <strain evidence="3">JCM 12140</strain>
    </source>
</reference>
<dbReference type="SMART" id="SM00347">
    <property type="entry name" value="HTH_MARR"/>
    <property type="match status" value="1"/>
</dbReference>
<name>A0ABP4KC98_9MICO</name>
<dbReference type="InterPro" id="IPR039422">
    <property type="entry name" value="MarR/SlyA-like"/>
</dbReference>
<dbReference type="PROSITE" id="PS50995">
    <property type="entry name" value="HTH_MARR_2"/>
    <property type="match status" value="1"/>
</dbReference>
<sequence length="153" mass="16450">MHREFSATRDDVDAIAAWTVIRAARELARRLATELDPLDLTPVEFGVLVQLAAADGLSQADLARAVGVRPQSMTPLVTGLGERGLLDRGTERGRGRLSRIRLTPAGRELLAQAYPVVRASNRWFGDDADTSALVTTLRPLLGDASDPVDAPVP</sequence>
<dbReference type="EMBL" id="BAAAJX010000019">
    <property type="protein sequence ID" value="GAA1494920.1"/>
    <property type="molecule type" value="Genomic_DNA"/>
</dbReference>
<dbReference type="Proteomes" id="UP001501742">
    <property type="component" value="Unassembled WGS sequence"/>
</dbReference>
<dbReference type="Gene3D" id="1.10.10.10">
    <property type="entry name" value="Winged helix-like DNA-binding domain superfamily/Winged helix DNA-binding domain"/>
    <property type="match status" value="1"/>
</dbReference>
<gene>
    <name evidence="2" type="ORF">GCM10009627_32660</name>
</gene>
<dbReference type="PANTHER" id="PTHR33164">
    <property type="entry name" value="TRANSCRIPTIONAL REGULATOR, MARR FAMILY"/>
    <property type="match status" value="1"/>
</dbReference>
<proteinExistence type="predicted"/>
<evidence type="ECO:0000313" key="3">
    <source>
        <dbReference type="Proteomes" id="UP001501742"/>
    </source>
</evidence>
<comment type="caution">
    <text evidence="2">The sequence shown here is derived from an EMBL/GenBank/DDBJ whole genome shotgun (WGS) entry which is preliminary data.</text>
</comment>
<evidence type="ECO:0000313" key="2">
    <source>
        <dbReference type="EMBL" id="GAA1494920.1"/>
    </source>
</evidence>
<organism evidence="2 3">
    <name type="scientific">Curtobacterium herbarum</name>
    <dbReference type="NCBI Taxonomy" id="150122"/>
    <lineage>
        <taxon>Bacteria</taxon>
        <taxon>Bacillati</taxon>
        <taxon>Actinomycetota</taxon>
        <taxon>Actinomycetes</taxon>
        <taxon>Micrococcales</taxon>
        <taxon>Microbacteriaceae</taxon>
        <taxon>Curtobacterium</taxon>
    </lineage>
</organism>
<dbReference type="RefSeq" id="WP_204606825.1">
    <property type="nucleotide sequence ID" value="NZ_BAAAJX010000019.1"/>
</dbReference>
<protein>
    <recommendedName>
        <fullName evidence="1">HTH marR-type domain-containing protein</fullName>
    </recommendedName>
</protein>
<dbReference type="InterPro" id="IPR036390">
    <property type="entry name" value="WH_DNA-bd_sf"/>
</dbReference>
<dbReference type="InterPro" id="IPR036388">
    <property type="entry name" value="WH-like_DNA-bd_sf"/>
</dbReference>